<comment type="caution">
    <text evidence="2">The sequence shown here is derived from an EMBL/GenBank/DDBJ whole genome shotgun (WGS) entry which is preliminary data.</text>
</comment>
<dbReference type="EMBL" id="CAJNDS010000219">
    <property type="protein sequence ID" value="CAE7029650.1"/>
    <property type="molecule type" value="Genomic_DNA"/>
</dbReference>
<feature type="compositionally biased region" description="Basic and acidic residues" evidence="1">
    <location>
        <begin position="153"/>
        <end position="168"/>
    </location>
</feature>
<protein>
    <submittedName>
        <fullName evidence="2">Uncharacterized protein</fullName>
    </submittedName>
</protein>
<feature type="compositionally biased region" description="Polar residues" evidence="1">
    <location>
        <begin position="169"/>
        <end position="185"/>
    </location>
</feature>
<name>A0A812I983_9DINO</name>
<feature type="region of interest" description="Disordered" evidence="1">
    <location>
        <begin position="1"/>
        <end position="22"/>
    </location>
</feature>
<sequence length="243" mass="26384">MDEEEEDAAWLEEDEEGGARRGLMEMLRVERRQLVQELALRRRAPWPHPGAAALLRRQWQGGVEGETLPPASHRADLPASPPTSPTSPTAPTSPPRPRRLKERLEEEENRWRQAATAATAATAAPPVQPAQLHKTGQTPEVHVPSVALTGGFPREKSSPSRPSWDLDSRWSNLLTRVSLTSHGTEGQSGQSGHSGHSGQSGQLQGPSAPSPPLSARSATPRLAKEQMASLQQLWTEQRCLASG</sequence>
<dbReference type="Proteomes" id="UP000604046">
    <property type="component" value="Unassembled WGS sequence"/>
</dbReference>
<proteinExistence type="predicted"/>
<feature type="region of interest" description="Disordered" evidence="1">
    <location>
        <begin position="42"/>
        <end position="226"/>
    </location>
</feature>
<dbReference type="OrthoDB" id="441515at2759"/>
<accession>A0A812I983</accession>
<gene>
    <name evidence="2" type="ORF">SNAT2548_LOCUS3559</name>
</gene>
<evidence type="ECO:0000313" key="3">
    <source>
        <dbReference type="Proteomes" id="UP000604046"/>
    </source>
</evidence>
<organism evidence="2 3">
    <name type="scientific">Symbiodinium natans</name>
    <dbReference type="NCBI Taxonomy" id="878477"/>
    <lineage>
        <taxon>Eukaryota</taxon>
        <taxon>Sar</taxon>
        <taxon>Alveolata</taxon>
        <taxon>Dinophyceae</taxon>
        <taxon>Suessiales</taxon>
        <taxon>Symbiodiniaceae</taxon>
        <taxon>Symbiodinium</taxon>
    </lineage>
</organism>
<keyword evidence="3" id="KW-1185">Reference proteome</keyword>
<reference evidence="2" key="1">
    <citation type="submission" date="2021-02" db="EMBL/GenBank/DDBJ databases">
        <authorList>
            <person name="Dougan E. K."/>
            <person name="Rhodes N."/>
            <person name="Thang M."/>
            <person name="Chan C."/>
        </authorList>
    </citation>
    <scope>NUCLEOTIDE SEQUENCE</scope>
</reference>
<evidence type="ECO:0000256" key="1">
    <source>
        <dbReference type="SAM" id="MobiDB-lite"/>
    </source>
</evidence>
<evidence type="ECO:0000313" key="2">
    <source>
        <dbReference type="EMBL" id="CAE7029650.1"/>
    </source>
</evidence>
<feature type="compositionally biased region" description="Low complexity" evidence="1">
    <location>
        <begin position="113"/>
        <end position="131"/>
    </location>
</feature>
<dbReference type="AlphaFoldDB" id="A0A812I983"/>
<feature type="compositionally biased region" description="Acidic residues" evidence="1">
    <location>
        <begin position="1"/>
        <end position="16"/>
    </location>
</feature>
<feature type="compositionally biased region" description="Low complexity" evidence="1">
    <location>
        <begin position="187"/>
        <end position="207"/>
    </location>
</feature>